<dbReference type="SUPFAM" id="SSF140566">
    <property type="entry name" value="FlgN-like"/>
    <property type="match status" value="1"/>
</dbReference>
<reference evidence="2 3" key="1">
    <citation type="submission" date="2010-12" db="EMBL/GenBank/DDBJ databases">
        <title>Complete sequence of Ethanoligenens harbinense YUAN-3.</title>
        <authorList>
            <person name="Lucas S."/>
            <person name="Copeland A."/>
            <person name="Lapidus A."/>
            <person name="Cheng J.-F."/>
            <person name="Bruce D."/>
            <person name="Goodwin L."/>
            <person name="Pitluck S."/>
            <person name="Chertkov O."/>
            <person name="Misra M."/>
            <person name="Detter J.C."/>
            <person name="Han C."/>
            <person name="Tapia R."/>
            <person name="Land M."/>
            <person name="Hauser L."/>
            <person name="Jeffries C."/>
            <person name="Kyrpides N."/>
            <person name="Ivanova N."/>
            <person name="Mikhailova N."/>
            <person name="Wang A."/>
            <person name="Mouttaki H."/>
            <person name="He Z."/>
            <person name="Zhou J."/>
            <person name="Hemme C.L."/>
            <person name="Woyke T."/>
        </authorList>
    </citation>
    <scope>NUCLEOTIDE SEQUENCE [LARGE SCALE GENOMIC DNA]</scope>
    <source>
        <strain evidence="3">DSM 18485 / JCM 12961 / CGMCC 1.5033 / YUAN-3</strain>
    </source>
</reference>
<dbReference type="KEGG" id="eha:Ethha_2554"/>
<proteinExistence type="predicted"/>
<dbReference type="HOGENOM" id="CLU_1683900_0_0_9"/>
<evidence type="ECO:0000313" key="3">
    <source>
        <dbReference type="Proteomes" id="UP000001551"/>
    </source>
</evidence>
<dbReference type="Proteomes" id="UP000001551">
    <property type="component" value="Chromosome"/>
</dbReference>
<dbReference type="Gene3D" id="1.20.58.300">
    <property type="entry name" value="FlgN-like"/>
    <property type="match status" value="1"/>
</dbReference>
<keyword evidence="1" id="KW-1005">Bacterial flagellum biogenesis</keyword>
<name>E6U6H7_ETHHY</name>
<dbReference type="RefSeq" id="WP_013486390.1">
    <property type="nucleotide sequence ID" value="NC_014828.1"/>
</dbReference>
<dbReference type="EMBL" id="CP002400">
    <property type="protein sequence ID" value="ADU28047.1"/>
    <property type="molecule type" value="Genomic_DNA"/>
</dbReference>
<organism evidence="2 3">
    <name type="scientific">Ethanoligenens harbinense (strain DSM 18485 / JCM 12961 / CGMCC 1.5033 / YUAN-3)</name>
    <dbReference type="NCBI Taxonomy" id="663278"/>
    <lineage>
        <taxon>Bacteria</taxon>
        <taxon>Bacillati</taxon>
        <taxon>Bacillota</taxon>
        <taxon>Clostridia</taxon>
        <taxon>Eubacteriales</taxon>
        <taxon>Oscillospiraceae</taxon>
        <taxon>Ethanoligenens</taxon>
    </lineage>
</organism>
<dbReference type="GO" id="GO:0044780">
    <property type="term" value="P:bacterial-type flagellum assembly"/>
    <property type="evidence" value="ECO:0007669"/>
    <property type="project" value="InterPro"/>
</dbReference>
<sequence>MPSWTEELEAALEKEEQIVRALLEQALLKTPALQVGNIAALGAIVNTEQPLVLRLRAVQEGQQCLLGKSGVAGKTLRDVIGQAPDRTETLSRRRETLHAAAQALQRANEKNHAIAAACFAQYDHLVKTMQKPQALYTSQGAEARKTASRAFIDQKI</sequence>
<dbReference type="InterPro" id="IPR036679">
    <property type="entry name" value="FlgN-like_sf"/>
</dbReference>
<accession>E6U6H7</accession>
<evidence type="ECO:0000256" key="1">
    <source>
        <dbReference type="ARBA" id="ARBA00022795"/>
    </source>
</evidence>
<dbReference type="AlphaFoldDB" id="E6U6H7"/>
<gene>
    <name evidence="2" type="ordered locus">Ethha_2554</name>
</gene>
<protein>
    <submittedName>
        <fullName evidence="2">FlgN family protein</fullName>
    </submittedName>
</protein>
<keyword evidence="3" id="KW-1185">Reference proteome</keyword>
<dbReference type="Pfam" id="PF05130">
    <property type="entry name" value="FlgN"/>
    <property type="match status" value="1"/>
</dbReference>
<dbReference type="InterPro" id="IPR007809">
    <property type="entry name" value="FlgN-like"/>
</dbReference>
<evidence type="ECO:0000313" key="2">
    <source>
        <dbReference type="EMBL" id="ADU28047.1"/>
    </source>
</evidence>
<dbReference type="STRING" id="663278.Ethha_2554"/>